<dbReference type="EMBL" id="LT828648">
    <property type="protein sequence ID" value="SLM47249.1"/>
    <property type="molecule type" value="Genomic_DNA"/>
</dbReference>
<dbReference type="KEGG" id="nja:NSJP_1077"/>
<proteinExistence type="predicted"/>
<protein>
    <recommendedName>
        <fullName evidence="3">Carboxypeptidase regulatory-like domain-containing protein</fullName>
    </recommendedName>
</protein>
<dbReference type="Proteomes" id="UP000192042">
    <property type="component" value="Chromosome I"/>
</dbReference>
<organism evidence="1 2">
    <name type="scientific">Nitrospira japonica</name>
    <dbReference type="NCBI Taxonomy" id="1325564"/>
    <lineage>
        <taxon>Bacteria</taxon>
        <taxon>Pseudomonadati</taxon>
        <taxon>Nitrospirota</taxon>
        <taxon>Nitrospiria</taxon>
        <taxon>Nitrospirales</taxon>
        <taxon>Nitrospiraceae</taxon>
        <taxon>Nitrospira</taxon>
    </lineage>
</organism>
<accession>A0A1W1I2Z1</accession>
<evidence type="ECO:0000313" key="1">
    <source>
        <dbReference type="EMBL" id="SLM47249.1"/>
    </source>
</evidence>
<evidence type="ECO:0008006" key="3">
    <source>
        <dbReference type="Google" id="ProtNLM"/>
    </source>
</evidence>
<sequence>MATRGLLVLWGLLLGASLVLAEGTPVAKIVPSGDFLEFEHDGRSEPERLPLYRTGGIRYFSAGIGLEERSASYPGFSLKLIFTAGGKPFLSGVAVTITPARGGKPIVIPREHVEGPWLFVDLSPGLYEVTASYGNDLQRFKKVKVEPGKQRVIHLRWPHDHGISIHTPEE</sequence>
<dbReference type="RefSeq" id="WP_080885812.1">
    <property type="nucleotide sequence ID" value="NZ_LT828648.1"/>
</dbReference>
<dbReference type="AlphaFoldDB" id="A0A1W1I2Z1"/>
<evidence type="ECO:0000313" key="2">
    <source>
        <dbReference type="Proteomes" id="UP000192042"/>
    </source>
</evidence>
<dbReference type="OrthoDB" id="8481291at2"/>
<name>A0A1W1I2Z1_9BACT</name>
<keyword evidence="2" id="KW-1185">Reference proteome</keyword>
<reference evidence="1 2" key="1">
    <citation type="submission" date="2017-03" db="EMBL/GenBank/DDBJ databases">
        <authorList>
            <person name="Afonso C.L."/>
            <person name="Miller P.J."/>
            <person name="Scott M.A."/>
            <person name="Spackman E."/>
            <person name="Goraichik I."/>
            <person name="Dimitrov K.M."/>
            <person name="Suarez D.L."/>
            <person name="Swayne D.E."/>
        </authorList>
    </citation>
    <scope>NUCLEOTIDE SEQUENCE [LARGE SCALE GENOMIC DNA]</scope>
    <source>
        <strain evidence="1">Genome sequencing of Nitrospira japonica strain NJ11</strain>
    </source>
</reference>
<gene>
    <name evidence="1" type="ORF">NSJP_1077</name>
</gene>